<evidence type="ECO:0000313" key="2">
    <source>
        <dbReference type="EMBL" id="AWW38025.1"/>
    </source>
</evidence>
<name>A0A2Z4IYY0_9ACTN</name>
<evidence type="ECO:0000313" key="3">
    <source>
        <dbReference type="Proteomes" id="UP000249616"/>
    </source>
</evidence>
<feature type="region of interest" description="Disordered" evidence="1">
    <location>
        <begin position="291"/>
        <end position="323"/>
    </location>
</feature>
<dbReference type="Proteomes" id="UP000249616">
    <property type="component" value="Chromosome"/>
</dbReference>
<reference evidence="2 3" key="1">
    <citation type="journal article" date="2019" name="Int. J. Syst. Evol. Microbiol.">
        <title>Streptomyces cadmiisoli sp. nov., a novel actinomycete isolated from cadmium-contaminated soil.</title>
        <authorList>
            <person name="Li K."/>
            <person name="Tang X."/>
            <person name="Zhao J."/>
            <person name="Guo Y."/>
            <person name="Tang Y."/>
            <person name="Gao J."/>
        </authorList>
    </citation>
    <scope>NUCLEOTIDE SEQUENCE [LARGE SCALE GENOMIC DNA]</scope>
    <source>
        <strain evidence="2 3">ZFG47</strain>
    </source>
</reference>
<evidence type="ECO:0000256" key="1">
    <source>
        <dbReference type="SAM" id="MobiDB-lite"/>
    </source>
</evidence>
<dbReference type="KEGG" id="scad:DN051_16355"/>
<feature type="region of interest" description="Disordered" evidence="1">
    <location>
        <begin position="335"/>
        <end position="354"/>
    </location>
</feature>
<dbReference type="EMBL" id="CP030073">
    <property type="protein sequence ID" value="AWW38025.1"/>
    <property type="molecule type" value="Genomic_DNA"/>
</dbReference>
<keyword evidence="3" id="KW-1185">Reference proteome</keyword>
<feature type="compositionally biased region" description="Gly residues" evidence="1">
    <location>
        <begin position="291"/>
        <end position="303"/>
    </location>
</feature>
<gene>
    <name evidence="2" type="ORF">DN051_16355</name>
</gene>
<dbReference type="AlphaFoldDB" id="A0A2Z4IYY0"/>
<feature type="region of interest" description="Disordered" evidence="1">
    <location>
        <begin position="125"/>
        <end position="162"/>
    </location>
</feature>
<sequence length="399" mass="39103">MIWSAALSGAAVRVLRAAAGRGALQLALLVGGLFALGVLYGEQAGAAEGIAGAGRVTSPVSAIVTATVGATGGAGATDADGREDDADRVRSSDPTSPGDLATPGGLAESAGLATLTDLAEPVALSTPGDFAEPADRATGSSPESAGHPRDGAPQNRSGVGGRVEQVVRPVTGRAVSAGVQPLVGSLGASVDERVVRPVGDVVETVTEGLARAGAETPEPLLPLPIPGLSESPTLPVLPNLPGAAEPSDPTPALPVLPELPGQILPLPVGGESGPGTVVQTSPSADVGLAGHGGTARAGTGHGPRLGKSTGEAGRVTSQGDGRQAHVGDEYAAVRHAPGGHGDGVLGNRSASDNGTSRHFDGHAVAVNPRAPLSLVAGAVEGVEVDGTKDRHRDIPVFPG</sequence>
<proteinExistence type="predicted"/>
<feature type="region of interest" description="Disordered" evidence="1">
    <location>
        <begin position="71"/>
        <end position="106"/>
    </location>
</feature>
<protein>
    <submittedName>
        <fullName evidence="2">Uncharacterized protein</fullName>
    </submittedName>
</protein>
<accession>A0A2Z4IYY0</accession>
<organism evidence="2 3">
    <name type="scientific">Streptomyces cadmiisoli</name>
    <dbReference type="NCBI Taxonomy" id="2184053"/>
    <lineage>
        <taxon>Bacteria</taxon>
        <taxon>Bacillati</taxon>
        <taxon>Actinomycetota</taxon>
        <taxon>Actinomycetes</taxon>
        <taxon>Kitasatosporales</taxon>
        <taxon>Streptomycetaceae</taxon>
        <taxon>Streptomyces</taxon>
        <taxon>Streptomyces aurantiacus group</taxon>
    </lineage>
</organism>